<comment type="caution">
    <text evidence="2">The sequence shown here is derived from an EMBL/GenBank/DDBJ whole genome shotgun (WGS) entry which is preliminary data.</text>
</comment>
<dbReference type="GO" id="GO:0016301">
    <property type="term" value="F:kinase activity"/>
    <property type="evidence" value="ECO:0007669"/>
    <property type="project" value="UniProtKB-KW"/>
</dbReference>
<dbReference type="InterPro" id="IPR011009">
    <property type="entry name" value="Kinase-like_dom_sf"/>
</dbReference>
<feature type="domain" description="Aminoglycoside phosphotransferase" evidence="1">
    <location>
        <begin position="31"/>
        <end position="240"/>
    </location>
</feature>
<keyword evidence="2" id="KW-0418">Kinase</keyword>
<dbReference type="InterPro" id="IPR002575">
    <property type="entry name" value="Aminoglycoside_PTrfase"/>
</dbReference>
<reference evidence="2 3" key="1">
    <citation type="submission" date="2018-08" db="EMBL/GenBank/DDBJ databases">
        <title>Sequencing the genomes of 1000 actinobacteria strains.</title>
        <authorList>
            <person name="Klenk H.-P."/>
        </authorList>
    </citation>
    <scope>NUCLEOTIDE SEQUENCE [LARGE SCALE GENOMIC DNA]</scope>
    <source>
        <strain evidence="2 3">DSM 22891</strain>
    </source>
</reference>
<dbReference type="AlphaFoldDB" id="A0A3D9V4K8"/>
<evidence type="ECO:0000313" key="2">
    <source>
        <dbReference type="EMBL" id="REF36399.1"/>
    </source>
</evidence>
<protein>
    <submittedName>
        <fullName evidence="2">Ser/Thr protein kinase RdoA (MazF antagonist)</fullName>
    </submittedName>
</protein>
<sequence>MTPGVARRVLTTACRQVNLDPSDAELIRIGSNAVFRLRSPVIVRIAQGSDVAESASRQVEVARWLRAVDYPATRALEVEQPVYAEGRVVTFWESISDAEDYAPLPHVADLIRRLHELEAPPSLQLPDIAVFDRVIRRMHDVDAVLTEEECAFLEARISETQSRFASLEFTLSRGPIHGDANVGNVILDRSGNPVLIDLDNFCRGPREWDLVQTALYYERFGWHTREEYAEFCQVYGFDIMTWPGYKTLADIHELRMVAWLSRNAARNARSKQELKKRLVSLQSGTSRKNWSPL</sequence>
<organism evidence="2 3">
    <name type="scientific">Thermasporomyces composti</name>
    <dbReference type="NCBI Taxonomy" id="696763"/>
    <lineage>
        <taxon>Bacteria</taxon>
        <taxon>Bacillati</taxon>
        <taxon>Actinomycetota</taxon>
        <taxon>Actinomycetes</taxon>
        <taxon>Propionibacteriales</taxon>
        <taxon>Nocardioidaceae</taxon>
        <taxon>Thermasporomyces</taxon>
    </lineage>
</organism>
<dbReference type="SUPFAM" id="SSF56112">
    <property type="entry name" value="Protein kinase-like (PK-like)"/>
    <property type="match status" value="1"/>
</dbReference>
<gene>
    <name evidence="2" type="ORF">DFJ64_1806</name>
</gene>
<keyword evidence="2" id="KW-0808">Transferase</keyword>
<proteinExistence type="predicted"/>
<dbReference type="Gene3D" id="3.90.1200.10">
    <property type="match status" value="1"/>
</dbReference>
<accession>A0A3D9V4K8</accession>
<dbReference type="Proteomes" id="UP000256485">
    <property type="component" value="Unassembled WGS sequence"/>
</dbReference>
<dbReference type="OrthoDB" id="3723194at2"/>
<keyword evidence="3" id="KW-1185">Reference proteome</keyword>
<name>A0A3D9V4K8_THECX</name>
<dbReference type="EMBL" id="QTUC01000001">
    <property type="protein sequence ID" value="REF36399.1"/>
    <property type="molecule type" value="Genomic_DNA"/>
</dbReference>
<evidence type="ECO:0000259" key="1">
    <source>
        <dbReference type="Pfam" id="PF01636"/>
    </source>
</evidence>
<dbReference type="Pfam" id="PF01636">
    <property type="entry name" value="APH"/>
    <property type="match status" value="1"/>
</dbReference>
<evidence type="ECO:0000313" key="3">
    <source>
        <dbReference type="Proteomes" id="UP000256485"/>
    </source>
</evidence>